<dbReference type="InterPro" id="IPR036922">
    <property type="entry name" value="Rieske_2Fe-2S_sf"/>
</dbReference>
<dbReference type="InterPro" id="IPR038010">
    <property type="entry name" value="YhfW_C"/>
</dbReference>
<dbReference type="InterPro" id="IPR036188">
    <property type="entry name" value="FAD/NAD-bd_sf"/>
</dbReference>
<dbReference type="FunFam" id="2.102.10.10:FF:000014">
    <property type="entry name" value="Oxidoreductase, FAD dependent"/>
    <property type="match status" value="1"/>
</dbReference>
<keyword evidence="4" id="KW-0411">Iron-sulfur</keyword>
<dbReference type="InterPro" id="IPR006076">
    <property type="entry name" value="FAD-dep_OxRdtase"/>
</dbReference>
<dbReference type="GO" id="GO:0016020">
    <property type="term" value="C:membrane"/>
    <property type="evidence" value="ECO:0007669"/>
    <property type="project" value="InterPro"/>
</dbReference>
<dbReference type="GO" id="GO:0046872">
    <property type="term" value="F:metal ion binding"/>
    <property type="evidence" value="ECO:0007669"/>
    <property type="project" value="UniProtKB-KW"/>
</dbReference>
<feature type="domain" description="Rieske" evidence="6">
    <location>
        <begin position="420"/>
        <end position="506"/>
    </location>
</feature>
<dbReference type="InterPro" id="IPR005805">
    <property type="entry name" value="Rieske_Fe-S_prot_C"/>
</dbReference>
<proteinExistence type="predicted"/>
<dbReference type="PROSITE" id="PS51296">
    <property type="entry name" value="RIESKE"/>
    <property type="match status" value="1"/>
</dbReference>
<evidence type="ECO:0000313" key="8">
    <source>
        <dbReference type="Proteomes" id="UP000190367"/>
    </source>
</evidence>
<dbReference type="SUPFAM" id="SSF51905">
    <property type="entry name" value="FAD/NAD(P)-binding domain"/>
    <property type="match status" value="1"/>
</dbReference>
<keyword evidence="3" id="KW-0408">Iron</keyword>
<keyword evidence="5" id="KW-1015">Disulfide bond</keyword>
<dbReference type="PANTHER" id="PTHR13847:SF281">
    <property type="entry name" value="FAD DEPENDENT OXIDOREDUCTASE DOMAIN-CONTAINING PROTEIN"/>
    <property type="match status" value="1"/>
</dbReference>
<evidence type="ECO:0000313" key="7">
    <source>
        <dbReference type="EMBL" id="SJZ65904.1"/>
    </source>
</evidence>
<evidence type="ECO:0000256" key="4">
    <source>
        <dbReference type="ARBA" id="ARBA00023014"/>
    </source>
</evidence>
<keyword evidence="1" id="KW-0001">2Fe-2S</keyword>
<dbReference type="GO" id="GO:0005737">
    <property type="term" value="C:cytoplasm"/>
    <property type="evidence" value="ECO:0007669"/>
    <property type="project" value="TreeGrafter"/>
</dbReference>
<dbReference type="EMBL" id="FUWZ01000001">
    <property type="protein sequence ID" value="SJZ65904.1"/>
    <property type="molecule type" value="Genomic_DNA"/>
</dbReference>
<dbReference type="Gene3D" id="3.50.50.60">
    <property type="entry name" value="FAD/NAD(P)-binding domain"/>
    <property type="match status" value="1"/>
</dbReference>
<dbReference type="OrthoDB" id="9767869at2"/>
<dbReference type="Pfam" id="PF01266">
    <property type="entry name" value="DAO"/>
    <property type="match status" value="1"/>
</dbReference>
<dbReference type="InterPro" id="IPR017941">
    <property type="entry name" value="Rieske_2Fe-2S"/>
</dbReference>
<gene>
    <name evidence="7" type="ORF">SAMN04488128_1011098</name>
</gene>
<evidence type="ECO:0000259" key="6">
    <source>
        <dbReference type="PROSITE" id="PS51296"/>
    </source>
</evidence>
<dbReference type="GO" id="GO:0051537">
    <property type="term" value="F:2 iron, 2 sulfur cluster binding"/>
    <property type="evidence" value="ECO:0007669"/>
    <property type="project" value="UniProtKB-KW"/>
</dbReference>
<dbReference type="Gene3D" id="3.30.9.10">
    <property type="entry name" value="D-Amino Acid Oxidase, subunit A, domain 2"/>
    <property type="match status" value="1"/>
</dbReference>
<dbReference type="Gene3D" id="2.102.10.10">
    <property type="entry name" value="Rieske [2Fe-2S] iron-sulphur domain"/>
    <property type="match status" value="1"/>
</dbReference>
<dbReference type="PANTHER" id="PTHR13847">
    <property type="entry name" value="SARCOSINE DEHYDROGENASE-RELATED"/>
    <property type="match status" value="1"/>
</dbReference>
<dbReference type="STRING" id="634771.SAMN04488128_1011098"/>
<evidence type="ECO:0000256" key="3">
    <source>
        <dbReference type="ARBA" id="ARBA00023004"/>
    </source>
</evidence>
<organism evidence="7 8">
    <name type="scientific">Chitinophaga eiseniae</name>
    <dbReference type="NCBI Taxonomy" id="634771"/>
    <lineage>
        <taxon>Bacteria</taxon>
        <taxon>Pseudomonadati</taxon>
        <taxon>Bacteroidota</taxon>
        <taxon>Chitinophagia</taxon>
        <taxon>Chitinophagales</taxon>
        <taxon>Chitinophagaceae</taxon>
        <taxon>Chitinophaga</taxon>
    </lineage>
</organism>
<evidence type="ECO:0000256" key="5">
    <source>
        <dbReference type="ARBA" id="ARBA00023157"/>
    </source>
</evidence>
<keyword evidence="8" id="KW-1185">Reference proteome</keyword>
<reference evidence="8" key="1">
    <citation type="submission" date="2017-02" db="EMBL/GenBank/DDBJ databases">
        <authorList>
            <person name="Varghese N."/>
            <person name="Submissions S."/>
        </authorList>
    </citation>
    <scope>NUCLEOTIDE SEQUENCE [LARGE SCALE GENOMIC DNA]</scope>
    <source>
        <strain evidence="8">DSM 22224</strain>
    </source>
</reference>
<dbReference type="SUPFAM" id="SSF50022">
    <property type="entry name" value="ISP domain"/>
    <property type="match status" value="1"/>
</dbReference>
<accession>A0A1T4MGL6</accession>
<dbReference type="Proteomes" id="UP000190367">
    <property type="component" value="Unassembled WGS sequence"/>
</dbReference>
<dbReference type="PRINTS" id="PR00162">
    <property type="entry name" value="RIESKE"/>
</dbReference>
<keyword evidence="2" id="KW-0479">Metal-binding</keyword>
<dbReference type="CDD" id="cd03477">
    <property type="entry name" value="Rieske_YhfW_C"/>
    <property type="match status" value="1"/>
</dbReference>
<sequence>MIQRDAHTISLWQDHAGGYNTINKADRGKTYDVIIAGGGITGITTAFLLQNAGRNCLVVEAANLGYGATGGTTAHLNTLLDVPYDTIQRNFGKEGARQIREATAEAIQLIKHHIDRFDIRCGFEYADAYMFAQTEREAAALKDIAEATLMAGADVSGVDKVPLPLGAKKAIKVTGQAKFSPLPYVQRLATAFEHIGGTILQQSRVTAVQDKETILVITTQGPFHCRQFVYATHIPPGVNLLHLRCVPYRSYVVAATLADNNYPEDLSYDMQQPFHYYRTQMVEGQRYLIVGGEDHQTGHQENTENCFRKLEAHVRELFNVEDIRYRWSAQYYEPADGIPYIGRLPGQTGEIYVATGFSGNGMVYGTVSALLLKRLLLGLHSDYIKLFDPSRIKPVAGFNTFVPHNADVVKQLASRLFPAEKLEQLAGLAPGEGKLVNYEGSKVALYKDEQGGLHAVDPVCTHLGCEVHWNQAEKSWDCPCHGARYSVDGQVLNAPAGKGLDPHDIK</sequence>
<dbReference type="Pfam" id="PF00355">
    <property type="entry name" value="Rieske"/>
    <property type="match status" value="1"/>
</dbReference>
<dbReference type="RefSeq" id="WP_078667721.1">
    <property type="nucleotide sequence ID" value="NZ_FUWZ01000001.1"/>
</dbReference>
<protein>
    <recommendedName>
        <fullName evidence="6">Rieske domain-containing protein</fullName>
    </recommendedName>
</protein>
<name>A0A1T4MGL6_9BACT</name>
<evidence type="ECO:0000256" key="1">
    <source>
        <dbReference type="ARBA" id="ARBA00022714"/>
    </source>
</evidence>
<evidence type="ECO:0000256" key="2">
    <source>
        <dbReference type="ARBA" id="ARBA00022723"/>
    </source>
</evidence>
<dbReference type="AlphaFoldDB" id="A0A1T4MGL6"/>